<dbReference type="CDD" id="cd04301">
    <property type="entry name" value="NAT_SF"/>
    <property type="match status" value="1"/>
</dbReference>
<evidence type="ECO:0000256" key="2">
    <source>
        <dbReference type="ARBA" id="ARBA00072224"/>
    </source>
</evidence>
<dbReference type="SUPFAM" id="SSF55729">
    <property type="entry name" value="Acyl-CoA N-acyltransferases (Nat)"/>
    <property type="match status" value="1"/>
</dbReference>
<dbReference type="FunFam" id="3.40.630.30:FF:000035">
    <property type="entry name" value="GNAT family N-acetyltransferase"/>
    <property type="match status" value="1"/>
</dbReference>
<organism evidence="4 5">
    <name type="scientific">Salinivibrio kushneri</name>
    <dbReference type="NCBI Taxonomy" id="1908198"/>
    <lineage>
        <taxon>Bacteria</taxon>
        <taxon>Pseudomonadati</taxon>
        <taxon>Pseudomonadota</taxon>
        <taxon>Gammaproteobacteria</taxon>
        <taxon>Vibrionales</taxon>
        <taxon>Vibrionaceae</taxon>
        <taxon>Salinivibrio</taxon>
    </lineage>
</organism>
<dbReference type="InterPro" id="IPR016181">
    <property type="entry name" value="Acyl_CoA_acyltransferase"/>
</dbReference>
<name>A0AA47KK48_9GAMM</name>
<evidence type="ECO:0000313" key="5">
    <source>
        <dbReference type="Proteomes" id="UP001164748"/>
    </source>
</evidence>
<dbReference type="Gene3D" id="3.40.630.30">
    <property type="match status" value="1"/>
</dbReference>
<evidence type="ECO:0000259" key="3">
    <source>
        <dbReference type="PROSITE" id="PS51186"/>
    </source>
</evidence>
<dbReference type="InterPro" id="IPR000182">
    <property type="entry name" value="GNAT_dom"/>
</dbReference>
<gene>
    <name evidence="4" type="ORF">N8M53_11440</name>
</gene>
<protein>
    <recommendedName>
        <fullName evidence="2">Protein ElaA</fullName>
    </recommendedName>
</protein>
<evidence type="ECO:0000313" key="4">
    <source>
        <dbReference type="EMBL" id="WBA08410.1"/>
    </source>
</evidence>
<evidence type="ECO:0000256" key="1">
    <source>
        <dbReference type="ARBA" id="ARBA00009623"/>
    </source>
</evidence>
<accession>A0AA47KK48</accession>
<sequence length="155" mass="17448">MEWQQATFDELDTRTLFTLMKLRVDVFVVEQACAYPELDEHDIAPSTLHLMGWLNGELAAYARILAPGASYPGSSIGRVIIAPAHRNGQWGHQLIRQAIQLCQRQWPDANIDIGAQAHLQRFYQKHGFVTFSEPYLEDGIPHIDMSLSVSETSAV</sequence>
<dbReference type="PROSITE" id="PS51186">
    <property type="entry name" value="GNAT"/>
    <property type="match status" value="1"/>
</dbReference>
<dbReference type="EMBL" id="CP114588">
    <property type="protein sequence ID" value="WBA08410.1"/>
    <property type="molecule type" value="Genomic_DNA"/>
</dbReference>
<dbReference type="AlphaFoldDB" id="A0AA47KK48"/>
<feature type="domain" description="N-acetyltransferase" evidence="3">
    <location>
        <begin position="6"/>
        <end position="150"/>
    </location>
</feature>
<dbReference type="Proteomes" id="UP001164748">
    <property type="component" value="Chromosome"/>
</dbReference>
<reference evidence="4" key="1">
    <citation type="submission" date="2022-09" db="EMBL/GenBank/DDBJ databases">
        <authorList>
            <person name="Li Z.-J."/>
        </authorList>
    </citation>
    <scope>NUCLEOTIDE SEQUENCE</scope>
    <source>
        <strain evidence="4">TGB11</strain>
    </source>
</reference>
<proteinExistence type="inferred from homology"/>
<dbReference type="RefSeq" id="WP_269578877.1">
    <property type="nucleotide sequence ID" value="NZ_CP114588.1"/>
</dbReference>
<dbReference type="GO" id="GO:0016747">
    <property type="term" value="F:acyltransferase activity, transferring groups other than amino-acyl groups"/>
    <property type="evidence" value="ECO:0007669"/>
    <property type="project" value="InterPro"/>
</dbReference>
<dbReference type="Pfam" id="PF13673">
    <property type="entry name" value="Acetyltransf_10"/>
    <property type="match status" value="1"/>
</dbReference>
<comment type="similarity">
    <text evidence="1">Belongs to the UPF0039 (ElaA) family.</text>
</comment>